<reference evidence="3 4" key="1">
    <citation type="journal article" date="2019" name="Int. J. Syst. Evol. Microbiol.">
        <title>The Global Catalogue of Microorganisms (GCM) 10K type strain sequencing project: providing services to taxonomists for standard genome sequencing and annotation.</title>
        <authorList>
            <consortium name="The Broad Institute Genomics Platform"/>
            <consortium name="The Broad Institute Genome Sequencing Center for Infectious Disease"/>
            <person name="Wu L."/>
            <person name="Ma J."/>
        </authorList>
    </citation>
    <scope>NUCLEOTIDE SEQUENCE [LARGE SCALE GENOMIC DNA]</scope>
    <source>
        <strain evidence="3 4">JCM 13002</strain>
    </source>
</reference>
<evidence type="ECO:0000256" key="2">
    <source>
        <dbReference type="SAM" id="Phobius"/>
    </source>
</evidence>
<comment type="caution">
    <text evidence="3">The sequence shown here is derived from an EMBL/GenBank/DDBJ whole genome shotgun (WGS) entry which is preliminary data.</text>
</comment>
<keyword evidence="2" id="KW-0812">Transmembrane</keyword>
<feature type="transmembrane region" description="Helical" evidence="2">
    <location>
        <begin position="42"/>
        <end position="63"/>
    </location>
</feature>
<proteinExistence type="predicted"/>
<dbReference type="EMBL" id="BAAALD010000061">
    <property type="protein sequence ID" value="GAA1104309.1"/>
    <property type="molecule type" value="Genomic_DNA"/>
</dbReference>
<organism evidence="3 4">
    <name type="scientific">Kitasatospora arboriphila</name>
    <dbReference type="NCBI Taxonomy" id="258052"/>
    <lineage>
        <taxon>Bacteria</taxon>
        <taxon>Bacillati</taxon>
        <taxon>Actinomycetota</taxon>
        <taxon>Actinomycetes</taxon>
        <taxon>Kitasatosporales</taxon>
        <taxon>Streptomycetaceae</taxon>
        <taxon>Kitasatospora</taxon>
    </lineage>
</organism>
<keyword evidence="4" id="KW-1185">Reference proteome</keyword>
<accession>A0ABN1TV48</accession>
<feature type="region of interest" description="Disordered" evidence="1">
    <location>
        <begin position="64"/>
        <end position="92"/>
    </location>
</feature>
<dbReference type="Proteomes" id="UP001499987">
    <property type="component" value="Unassembled WGS sequence"/>
</dbReference>
<keyword evidence="2" id="KW-0472">Membrane</keyword>
<evidence type="ECO:0000313" key="4">
    <source>
        <dbReference type="Proteomes" id="UP001499987"/>
    </source>
</evidence>
<sequence length="268" mass="28479">MDIEDDLSRLLGAGADRIHVPVQTIVAEATSRGRKLRRRRRITRALGAVAAVALLTGGVAAFGPDGSDRSQAPATNTPSASAVPVLGPTDPPVNGKVATSGAGLLGILAELLPDSTRFTSFAGSGHPDESAMMRVDVDFGDHLPSTVTVELRKDWVKDVCPQGDSPQARACIDLPVGEHLYVDSVPGNTLSESYRIQVRRKDGSAVEMAVYSGQLNAANSENPVTRTRQEPPKTPKFWIDVAKSPLWTLRVPVDTARDGATRASAVQR</sequence>
<dbReference type="RefSeq" id="WP_344626217.1">
    <property type="nucleotide sequence ID" value="NZ_BAAALD010000061.1"/>
</dbReference>
<evidence type="ECO:0000313" key="3">
    <source>
        <dbReference type="EMBL" id="GAA1104309.1"/>
    </source>
</evidence>
<evidence type="ECO:0000256" key="1">
    <source>
        <dbReference type="SAM" id="MobiDB-lite"/>
    </source>
</evidence>
<gene>
    <name evidence="3" type="ORF">GCM10009663_53250</name>
</gene>
<feature type="compositionally biased region" description="Polar residues" evidence="1">
    <location>
        <begin position="69"/>
        <end position="80"/>
    </location>
</feature>
<keyword evidence="2" id="KW-1133">Transmembrane helix</keyword>
<protein>
    <submittedName>
        <fullName evidence="3">Uncharacterized protein</fullName>
    </submittedName>
</protein>
<name>A0ABN1TV48_9ACTN</name>